<gene>
    <name evidence="1" type="ORF">BBB56_10315</name>
</gene>
<proteinExistence type="predicted"/>
<evidence type="ECO:0000313" key="1">
    <source>
        <dbReference type="EMBL" id="RPE01254.1"/>
    </source>
</evidence>
<dbReference type="EMBL" id="RMVG01000006">
    <property type="protein sequence ID" value="RPE01254.1"/>
    <property type="molecule type" value="Genomic_DNA"/>
</dbReference>
<dbReference type="Proteomes" id="UP000281332">
    <property type="component" value="Unassembled WGS sequence"/>
</dbReference>
<evidence type="ECO:0000313" key="2">
    <source>
        <dbReference type="Proteomes" id="UP000281332"/>
    </source>
</evidence>
<dbReference type="AlphaFoldDB" id="A0A3N4PNU3"/>
<organism evidence="1 2">
    <name type="scientific">Candidatus Pantoea deserta</name>
    <dbReference type="NCBI Taxonomy" id="1869313"/>
    <lineage>
        <taxon>Bacteria</taxon>
        <taxon>Pseudomonadati</taxon>
        <taxon>Pseudomonadota</taxon>
        <taxon>Gammaproteobacteria</taxon>
        <taxon>Enterobacterales</taxon>
        <taxon>Erwiniaceae</taxon>
        <taxon>Pantoea</taxon>
    </lineage>
</organism>
<sequence length="62" mass="7054">MTVINLAKVGPRQNPRLDSVPRIVINYAIILFYKPKRHKVARKQDLCGGQGGNLETPGWRLR</sequence>
<keyword evidence="2" id="KW-1185">Reference proteome</keyword>
<protein>
    <submittedName>
        <fullName evidence="1">Uncharacterized protein</fullName>
    </submittedName>
</protein>
<comment type="caution">
    <text evidence="1">The sequence shown here is derived from an EMBL/GenBank/DDBJ whole genome shotgun (WGS) entry which is preliminary data.</text>
</comment>
<name>A0A3N4PNU3_9GAMM</name>
<accession>A0A3N4PNU3</accession>
<reference evidence="1 2" key="1">
    <citation type="submission" date="2018-11" db="EMBL/GenBank/DDBJ databases">
        <title>Whole genome sequencing of Pantoea sp. RIT388.</title>
        <authorList>
            <person name="Gan H.M."/>
            <person name="Hudson A.O."/>
        </authorList>
    </citation>
    <scope>NUCLEOTIDE SEQUENCE [LARGE SCALE GENOMIC DNA]</scope>
    <source>
        <strain evidence="1 2">RIT388</strain>
    </source>
</reference>